<feature type="domain" description="Solute-binding protein family 5" evidence="1">
    <location>
        <begin position="164"/>
        <end position="304"/>
    </location>
</feature>
<dbReference type="InterPro" id="IPR039424">
    <property type="entry name" value="SBP_5"/>
</dbReference>
<keyword evidence="4" id="KW-1185">Reference proteome</keyword>
<dbReference type="SUPFAM" id="SSF53850">
    <property type="entry name" value="Periplasmic binding protein-like II"/>
    <property type="match status" value="1"/>
</dbReference>
<reference evidence="3" key="1">
    <citation type="submission" date="2021-01" db="EMBL/GenBank/DDBJ databases">
        <title>Intestinitalea alba gen. nov., sp. nov., a novel genus of the family Enterobacteriaceae, isolated from the gut of the plastic-eating mealworm Tenebrio molitor L.</title>
        <authorList>
            <person name="Yang Y."/>
        </authorList>
    </citation>
    <scope>NUCLEOTIDE SEQUENCE</scope>
    <source>
        <strain evidence="3">BIT-L3</strain>
    </source>
</reference>
<accession>A0A8K0V8I6</accession>
<proteinExistence type="predicted"/>
<evidence type="ECO:0000313" key="4">
    <source>
        <dbReference type="Proteomes" id="UP000659047"/>
    </source>
</evidence>
<dbReference type="Pfam" id="PF00496">
    <property type="entry name" value="SBP_bac_5"/>
    <property type="match status" value="1"/>
</dbReference>
<evidence type="ECO:0000313" key="3">
    <source>
        <dbReference type="EMBL" id="MBK4716879.1"/>
    </source>
</evidence>
<dbReference type="Pfam" id="PF12793">
    <property type="entry name" value="SgrR_N"/>
    <property type="match status" value="1"/>
</dbReference>
<evidence type="ECO:0000259" key="2">
    <source>
        <dbReference type="Pfam" id="PF12793"/>
    </source>
</evidence>
<dbReference type="EMBL" id="JAEPBH010000059">
    <property type="protein sequence ID" value="MBK4716879.1"/>
    <property type="molecule type" value="Genomic_DNA"/>
</dbReference>
<name>A0A8K0V8I6_9ENTR</name>
<dbReference type="PANTHER" id="PTHR30290:SF19">
    <property type="entry name" value="ABC TRANSPORTER PERIPLASMIC BINDING PROTEIN"/>
    <property type="match status" value="1"/>
</dbReference>
<dbReference type="Gene3D" id="3.10.105.10">
    <property type="entry name" value="Dipeptide-binding Protein, Domain 3"/>
    <property type="match status" value="1"/>
</dbReference>
<sequence>MRQLNRLNQFQRLWQPSGGAPQRVTVAELAGRCFCSERHIRTLLNQLEASGWLTWRAQPGRGKRGELTFLVSPQSVRAALLEQELDRGQHQNALELAQLAPEQLRQVLQPLLGGRWQNDIPTLRIPYYRSLEPLKPGFLQGRAEQHLASQVFAGLTRFEDDCAEPMPDMAHHWDISANGCIWRFYLRPTLRWHSGEPVSSAQLLQSFQRLMRLPGLNRLFASVRDISTPHAWCIQFALHQPDYWLAWRLASYCSRLAHPDDETLGCGPFRIAKFGHALVRLENHDGYHLQHPLLRAIEYWITPQLFDAALGTSCHHPVQVTIGHEAQLSSLRPVSNSISPGFCYLAINQQGRLSPRQARWLMALIHNSDMIETLPLNESLIIPGNAILPGWEPYEIRECEPVALPPTLRLDYHLPVELHAMARQLQQRLAALGCRLEVVFHNAKSWNDNSAPADADIVMGDRLIGEAAESILEQWLRCDPLWPLLMSGARYAQLQSTLDVVQQKPDAQLRHDALRAVFQQLMEEAVVTPLFRYHYQISAPPGVNGIHLNARGWFDFSRVWLPPPT</sequence>
<comment type="caution">
    <text evidence="3">The sequence shown here is derived from an EMBL/GenBank/DDBJ whole genome shotgun (WGS) entry which is preliminary data.</text>
</comment>
<evidence type="ECO:0000259" key="1">
    <source>
        <dbReference type="Pfam" id="PF00496"/>
    </source>
</evidence>
<dbReference type="InterPro" id="IPR000914">
    <property type="entry name" value="SBP_5_dom"/>
</dbReference>
<dbReference type="GO" id="GO:1904680">
    <property type="term" value="F:peptide transmembrane transporter activity"/>
    <property type="evidence" value="ECO:0007669"/>
    <property type="project" value="TreeGrafter"/>
</dbReference>
<dbReference type="PANTHER" id="PTHR30290">
    <property type="entry name" value="PERIPLASMIC BINDING COMPONENT OF ABC TRANSPORTER"/>
    <property type="match status" value="1"/>
</dbReference>
<feature type="domain" description="Transcriptional regulator SgrR N-terminal HTH" evidence="2">
    <location>
        <begin position="7"/>
        <end position="119"/>
    </location>
</feature>
<dbReference type="Proteomes" id="UP000659047">
    <property type="component" value="Unassembled WGS sequence"/>
</dbReference>
<dbReference type="RefSeq" id="WP_238715147.1">
    <property type="nucleotide sequence ID" value="NZ_JAEPBH010000059.1"/>
</dbReference>
<dbReference type="AlphaFoldDB" id="A0A8K0V8I6"/>
<dbReference type="InterPro" id="IPR025370">
    <property type="entry name" value="SgrR_HTH_N"/>
</dbReference>
<gene>
    <name evidence="3" type="ORF">JJB97_16395</name>
</gene>
<protein>
    <submittedName>
        <fullName evidence="3">SgrR family transcriptional regulator</fullName>
    </submittedName>
</protein>
<organism evidence="3 4">
    <name type="scientific">Tenebrionibacter intestinalis</name>
    <dbReference type="NCBI Taxonomy" id="2799638"/>
    <lineage>
        <taxon>Bacteria</taxon>
        <taxon>Pseudomonadati</taxon>
        <taxon>Pseudomonadota</taxon>
        <taxon>Gammaproteobacteria</taxon>
        <taxon>Enterobacterales</taxon>
        <taxon>Enterobacteriaceae</taxon>
        <taxon>Tenebrionibacter/Tenebrionicola group</taxon>
        <taxon>Tenebrionibacter</taxon>
    </lineage>
</organism>
<dbReference type="Gene3D" id="3.40.190.10">
    <property type="entry name" value="Periplasmic binding protein-like II"/>
    <property type="match status" value="1"/>
</dbReference>
<dbReference type="GO" id="GO:0015833">
    <property type="term" value="P:peptide transport"/>
    <property type="evidence" value="ECO:0007669"/>
    <property type="project" value="TreeGrafter"/>
</dbReference>